<sequence length="307" mass="33167">MAKKWLAVLVVLIALAGGGAYFVWHEATARLEVELARWTRARTAEGWRITHAPPIHTGFPFSAGLRLDQLRAESPMGLGWQAERLTLALVPQDIRQLRVVFGGAQALSHLNGITPVEYRSLGLRVRLDGRGGTLEGEQLRIGGLTDIGEVSAEFFGTAVNIRANRFVTQGLPGFDTVQVTGRLTRPPEATVAAWRDAGGAVSLERGEFRTGEVVANMSATLTLDAELQPEGRGTLQLTGAAEAVTLLTQAGFIAPTQAPMLRTVVSLAGRVPPEGGAPRVDVPVELRHRRLSVARLPVVMMPEIEWR</sequence>
<dbReference type="InterPro" id="IPR018666">
    <property type="entry name" value="DUF2125"/>
</dbReference>
<evidence type="ECO:0000313" key="1">
    <source>
        <dbReference type="EMBL" id="MBS7812428.1"/>
    </source>
</evidence>
<comment type="caution">
    <text evidence="1">The sequence shown here is derived from an EMBL/GenBank/DDBJ whole genome shotgun (WGS) entry which is preliminary data.</text>
</comment>
<accession>A0ABS5QG03</accession>
<proteinExistence type="predicted"/>
<dbReference type="EMBL" id="JAHCDA010000003">
    <property type="protein sequence ID" value="MBS7812428.1"/>
    <property type="molecule type" value="Genomic_DNA"/>
</dbReference>
<dbReference type="Proteomes" id="UP000766336">
    <property type="component" value="Unassembled WGS sequence"/>
</dbReference>
<reference evidence="1 2" key="1">
    <citation type="submission" date="2021-05" db="EMBL/GenBank/DDBJ databases">
        <title>Roseococcus sp. XZZS9, whole genome shotgun sequencing project.</title>
        <authorList>
            <person name="Zhao G."/>
            <person name="Shen L."/>
        </authorList>
    </citation>
    <scope>NUCLEOTIDE SEQUENCE [LARGE SCALE GENOMIC DNA]</scope>
    <source>
        <strain evidence="1 2">XZZS9</strain>
    </source>
</reference>
<protein>
    <submittedName>
        <fullName evidence="1">DUF2125 domain-containing protein</fullName>
    </submittedName>
</protein>
<gene>
    <name evidence="1" type="ORF">KHU32_15870</name>
</gene>
<organism evidence="1 2">
    <name type="scientific">Roseococcus pinisoli</name>
    <dbReference type="NCBI Taxonomy" id="2835040"/>
    <lineage>
        <taxon>Bacteria</taxon>
        <taxon>Pseudomonadati</taxon>
        <taxon>Pseudomonadota</taxon>
        <taxon>Alphaproteobacteria</taxon>
        <taxon>Acetobacterales</taxon>
        <taxon>Roseomonadaceae</taxon>
        <taxon>Roseococcus</taxon>
    </lineage>
</organism>
<name>A0ABS5QG03_9PROT</name>
<keyword evidence="2" id="KW-1185">Reference proteome</keyword>
<dbReference type="Pfam" id="PF09898">
    <property type="entry name" value="DUF2125"/>
    <property type="match status" value="2"/>
</dbReference>
<evidence type="ECO:0000313" key="2">
    <source>
        <dbReference type="Proteomes" id="UP000766336"/>
    </source>
</evidence>
<dbReference type="RefSeq" id="WP_213671136.1">
    <property type="nucleotide sequence ID" value="NZ_JAHCDA010000003.1"/>
</dbReference>